<keyword evidence="2 8" id="KW-0813">Transport</keyword>
<feature type="transmembrane region" description="Helical" evidence="8">
    <location>
        <begin position="67"/>
        <end position="90"/>
    </location>
</feature>
<evidence type="ECO:0000256" key="1">
    <source>
        <dbReference type="ARBA" id="ARBA00004429"/>
    </source>
</evidence>
<dbReference type="Pfam" id="PF00528">
    <property type="entry name" value="BPD_transp_1"/>
    <property type="match status" value="1"/>
</dbReference>
<reference evidence="11" key="1">
    <citation type="journal article" date="2019" name="Int. J. Syst. Evol. Microbiol.">
        <title>The Global Catalogue of Microorganisms (GCM) 10K type strain sequencing project: providing services to taxonomists for standard genome sequencing and annotation.</title>
        <authorList>
            <consortium name="The Broad Institute Genomics Platform"/>
            <consortium name="The Broad Institute Genome Sequencing Center for Infectious Disease"/>
            <person name="Wu L."/>
            <person name="Ma J."/>
        </authorList>
    </citation>
    <scope>NUCLEOTIDE SEQUENCE [LARGE SCALE GENOMIC DNA]</scope>
    <source>
        <strain evidence="11">JCM 17666</strain>
    </source>
</reference>
<feature type="transmembrane region" description="Helical" evidence="8">
    <location>
        <begin position="234"/>
        <end position="253"/>
    </location>
</feature>
<dbReference type="SUPFAM" id="SSF161098">
    <property type="entry name" value="MetI-like"/>
    <property type="match status" value="1"/>
</dbReference>
<evidence type="ECO:0000256" key="6">
    <source>
        <dbReference type="ARBA" id="ARBA00022989"/>
    </source>
</evidence>
<dbReference type="EMBL" id="BAABFO010000002">
    <property type="protein sequence ID" value="GAA4323814.1"/>
    <property type="molecule type" value="Genomic_DNA"/>
</dbReference>
<feature type="domain" description="ABC transmembrane type-1" evidence="9">
    <location>
        <begin position="65"/>
        <end position="253"/>
    </location>
</feature>
<dbReference type="CDD" id="cd06261">
    <property type="entry name" value="TM_PBP2"/>
    <property type="match status" value="1"/>
</dbReference>
<keyword evidence="7 8" id="KW-0472">Membrane</keyword>
<comment type="subcellular location">
    <subcellularLocation>
        <location evidence="1">Cell inner membrane</location>
        <topology evidence="1">Multi-pass membrane protein</topology>
    </subcellularLocation>
    <subcellularLocation>
        <location evidence="8">Cell membrane</location>
        <topology evidence="8">Multi-pass membrane protein</topology>
    </subcellularLocation>
</comment>
<comment type="similarity">
    <text evidence="8">Belongs to the binding-protein-dependent transport system permease family.</text>
</comment>
<keyword evidence="4" id="KW-0997">Cell inner membrane</keyword>
<keyword evidence="5 8" id="KW-0812">Transmembrane</keyword>
<evidence type="ECO:0000256" key="2">
    <source>
        <dbReference type="ARBA" id="ARBA00022448"/>
    </source>
</evidence>
<dbReference type="RefSeq" id="WP_345245974.1">
    <property type="nucleotide sequence ID" value="NZ_BAABFO010000002.1"/>
</dbReference>
<evidence type="ECO:0000313" key="10">
    <source>
        <dbReference type="EMBL" id="GAA4323814.1"/>
    </source>
</evidence>
<protein>
    <submittedName>
        <fullName evidence="10">ABC transporter permease</fullName>
    </submittedName>
</protein>
<dbReference type="Gene3D" id="1.10.3720.10">
    <property type="entry name" value="MetI-like"/>
    <property type="match status" value="1"/>
</dbReference>
<gene>
    <name evidence="10" type="ORF">GCM10023144_04900</name>
</gene>
<evidence type="ECO:0000256" key="7">
    <source>
        <dbReference type="ARBA" id="ARBA00023136"/>
    </source>
</evidence>
<evidence type="ECO:0000313" key="11">
    <source>
        <dbReference type="Proteomes" id="UP001501671"/>
    </source>
</evidence>
<dbReference type="PANTHER" id="PTHR43357:SF4">
    <property type="entry name" value="INNER MEMBRANE ABC TRANSPORTER PERMEASE PROTEIN YDCV"/>
    <property type="match status" value="1"/>
</dbReference>
<sequence>MTSATFLHALRRLFAVIFSLFMLAPLVVIMILSFTGEGYTRFPPRAFGIRWYETAYNTPAFIDAFKFSLVLSLLVAAISGLLGIVSALILGRTAFRGRDLIVNVIMMPLALPHIVLAIALLQLFSFFAVRTSPYGLLAGQILITLPYVVRLVLTSLGSLNRQFELASQSLGASWWYTLTRVTLPLIAPGVMGGLLFAFLLSFDEVTIAIFMSQPGATTLPTEIFNYASQGDDPVVTAVSGFLIVFAALFVALIERVFGVLRLIVNEEPRAR</sequence>
<name>A0ABP8GG55_9BURK</name>
<dbReference type="PROSITE" id="PS50928">
    <property type="entry name" value="ABC_TM1"/>
    <property type="match status" value="1"/>
</dbReference>
<dbReference type="PANTHER" id="PTHR43357">
    <property type="entry name" value="INNER MEMBRANE ABC TRANSPORTER PERMEASE PROTEIN YDCV"/>
    <property type="match status" value="1"/>
</dbReference>
<keyword evidence="11" id="KW-1185">Reference proteome</keyword>
<evidence type="ECO:0000256" key="5">
    <source>
        <dbReference type="ARBA" id="ARBA00022692"/>
    </source>
</evidence>
<evidence type="ECO:0000256" key="3">
    <source>
        <dbReference type="ARBA" id="ARBA00022475"/>
    </source>
</evidence>
<keyword evidence="3" id="KW-1003">Cell membrane</keyword>
<evidence type="ECO:0000259" key="9">
    <source>
        <dbReference type="PROSITE" id="PS50928"/>
    </source>
</evidence>
<feature type="transmembrane region" description="Helical" evidence="8">
    <location>
        <begin position="102"/>
        <end position="128"/>
    </location>
</feature>
<dbReference type="InterPro" id="IPR000515">
    <property type="entry name" value="MetI-like"/>
</dbReference>
<evidence type="ECO:0000256" key="8">
    <source>
        <dbReference type="RuleBase" id="RU363032"/>
    </source>
</evidence>
<dbReference type="InterPro" id="IPR035906">
    <property type="entry name" value="MetI-like_sf"/>
</dbReference>
<accession>A0ABP8GG55</accession>
<dbReference type="Proteomes" id="UP001501671">
    <property type="component" value="Unassembled WGS sequence"/>
</dbReference>
<comment type="caution">
    <text evidence="10">The sequence shown here is derived from an EMBL/GenBank/DDBJ whole genome shotgun (WGS) entry which is preliminary data.</text>
</comment>
<evidence type="ECO:0000256" key="4">
    <source>
        <dbReference type="ARBA" id="ARBA00022519"/>
    </source>
</evidence>
<feature type="transmembrane region" description="Helical" evidence="8">
    <location>
        <begin position="134"/>
        <end position="153"/>
    </location>
</feature>
<feature type="transmembrane region" description="Helical" evidence="8">
    <location>
        <begin position="174"/>
        <end position="202"/>
    </location>
</feature>
<proteinExistence type="inferred from homology"/>
<feature type="transmembrane region" description="Helical" evidence="8">
    <location>
        <begin position="12"/>
        <end position="34"/>
    </location>
</feature>
<organism evidence="10 11">
    <name type="scientific">Pigmentiphaga soli</name>
    <dbReference type="NCBI Taxonomy" id="1007095"/>
    <lineage>
        <taxon>Bacteria</taxon>
        <taxon>Pseudomonadati</taxon>
        <taxon>Pseudomonadota</taxon>
        <taxon>Betaproteobacteria</taxon>
        <taxon>Burkholderiales</taxon>
        <taxon>Alcaligenaceae</taxon>
        <taxon>Pigmentiphaga</taxon>
    </lineage>
</organism>
<keyword evidence="6 8" id="KW-1133">Transmembrane helix</keyword>